<dbReference type="PRINTS" id="PR00727">
    <property type="entry name" value="LEADERPTASE"/>
</dbReference>
<dbReference type="GO" id="GO:0005886">
    <property type="term" value="C:plasma membrane"/>
    <property type="evidence" value="ECO:0007669"/>
    <property type="project" value="UniProtKB-SubCell"/>
</dbReference>
<dbReference type="EC" id="3.4.21.89" evidence="3"/>
<dbReference type="NCBIfam" id="TIGR02227">
    <property type="entry name" value="sigpep_I_bact"/>
    <property type="match status" value="1"/>
</dbReference>
<evidence type="ECO:0000256" key="1">
    <source>
        <dbReference type="ARBA" id="ARBA00004401"/>
    </source>
</evidence>
<keyword evidence="3" id="KW-1133">Transmembrane helix</keyword>
<name>A0A1I0VPT8_9FIRM</name>
<dbReference type="CDD" id="cd06530">
    <property type="entry name" value="S26_SPase_I"/>
    <property type="match status" value="1"/>
</dbReference>
<dbReference type="EMBL" id="FOJY01000002">
    <property type="protein sequence ID" value="SFA78047.1"/>
    <property type="molecule type" value="Genomic_DNA"/>
</dbReference>
<protein>
    <recommendedName>
        <fullName evidence="3">Signal peptidase I</fullName>
        <ecNumber evidence="3">3.4.21.89</ecNumber>
    </recommendedName>
</protein>
<dbReference type="RefSeq" id="WP_092870133.1">
    <property type="nucleotide sequence ID" value="NZ_FOJY01000002.1"/>
</dbReference>
<dbReference type="Pfam" id="PF10502">
    <property type="entry name" value="Peptidase_S26"/>
    <property type="match status" value="1"/>
</dbReference>
<feature type="domain" description="Peptidase S26" evidence="4">
    <location>
        <begin position="25"/>
        <end position="178"/>
    </location>
</feature>
<evidence type="ECO:0000313" key="5">
    <source>
        <dbReference type="EMBL" id="SFA78047.1"/>
    </source>
</evidence>
<dbReference type="InterPro" id="IPR000223">
    <property type="entry name" value="Pept_S26A_signal_pept_1"/>
</dbReference>
<evidence type="ECO:0000256" key="2">
    <source>
        <dbReference type="ARBA" id="ARBA00009370"/>
    </source>
</evidence>
<evidence type="ECO:0000256" key="3">
    <source>
        <dbReference type="RuleBase" id="RU362042"/>
    </source>
</evidence>
<dbReference type="OrthoDB" id="9802919at2"/>
<reference evidence="5 6" key="1">
    <citation type="submission" date="2016-10" db="EMBL/GenBank/DDBJ databases">
        <authorList>
            <person name="de Groot N.N."/>
        </authorList>
    </citation>
    <scope>NUCLEOTIDE SEQUENCE [LARGE SCALE GENOMIC DNA]</scope>
    <source>
        <strain evidence="5 6">DSM 5522</strain>
    </source>
</reference>
<dbReference type="STRING" id="1120918.SAMN05216249_102112"/>
<keyword evidence="6" id="KW-1185">Reference proteome</keyword>
<dbReference type="GO" id="GO:0004252">
    <property type="term" value="F:serine-type endopeptidase activity"/>
    <property type="evidence" value="ECO:0007669"/>
    <property type="project" value="InterPro"/>
</dbReference>
<dbReference type="PANTHER" id="PTHR43390">
    <property type="entry name" value="SIGNAL PEPTIDASE I"/>
    <property type="match status" value="1"/>
</dbReference>
<sequence length="189" mass="20961">MSELTFYKRRRGFSKKIIKEIFIWLLGIIISAGLGIGVVMGFAIRTHQIGDSMSPTIKNGETVLLNKVAYILGSPARGDIIVYLPNGNTNGHTYIRRVIGIPGDKVIIKNGSVYVNDNLLDDDFSNIQIEDAGIADEEITVGKDEYFVLGDNRNSGEDSRYVSNGNIKKKFIIGKAWFLANPFSHFGFL</sequence>
<keyword evidence="3" id="KW-0812">Transmembrane</keyword>
<dbReference type="InterPro" id="IPR019533">
    <property type="entry name" value="Peptidase_S26"/>
</dbReference>
<comment type="similarity">
    <text evidence="2 3">Belongs to the peptidase S26 family.</text>
</comment>
<evidence type="ECO:0000259" key="4">
    <source>
        <dbReference type="Pfam" id="PF10502"/>
    </source>
</evidence>
<dbReference type="Gene3D" id="2.10.109.10">
    <property type="entry name" value="Umud Fragment, subunit A"/>
    <property type="match status" value="1"/>
</dbReference>
<keyword evidence="3" id="KW-0378">Hydrolase</keyword>
<dbReference type="InterPro" id="IPR036286">
    <property type="entry name" value="LexA/Signal_pep-like_sf"/>
</dbReference>
<comment type="catalytic activity">
    <reaction evidence="3">
        <text>Cleavage of hydrophobic, N-terminal signal or leader sequences from secreted and periplasmic proteins.</text>
        <dbReference type="EC" id="3.4.21.89"/>
    </reaction>
</comment>
<dbReference type="AlphaFoldDB" id="A0A1I0VPT8"/>
<dbReference type="Proteomes" id="UP000198838">
    <property type="component" value="Unassembled WGS sequence"/>
</dbReference>
<feature type="transmembrane region" description="Helical" evidence="3">
    <location>
        <begin position="21"/>
        <end position="44"/>
    </location>
</feature>
<dbReference type="SUPFAM" id="SSF51306">
    <property type="entry name" value="LexA/Signal peptidase"/>
    <property type="match status" value="1"/>
</dbReference>
<gene>
    <name evidence="5" type="ORF">SAMN05216249_102112</name>
</gene>
<dbReference type="GO" id="GO:0009003">
    <property type="term" value="F:signal peptidase activity"/>
    <property type="evidence" value="ECO:0007669"/>
    <property type="project" value="UniProtKB-EC"/>
</dbReference>
<dbReference type="GO" id="GO:0006465">
    <property type="term" value="P:signal peptide processing"/>
    <property type="evidence" value="ECO:0007669"/>
    <property type="project" value="InterPro"/>
</dbReference>
<keyword evidence="3" id="KW-0472">Membrane</keyword>
<comment type="subcellular location">
    <subcellularLocation>
        <location evidence="1">Cell membrane</location>
        <topology evidence="1">Single-pass type II membrane protein</topology>
    </subcellularLocation>
    <subcellularLocation>
        <location evidence="3">Membrane</location>
        <topology evidence="3">Single-pass type II membrane protein</topology>
    </subcellularLocation>
</comment>
<accession>A0A1I0VPT8</accession>
<dbReference type="PANTHER" id="PTHR43390:SF1">
    <property type="entry name" value="CHLOROPLAST PROCESSING PEPTIDASE"/>
    <property type="match status" value="1"/>
</dbReference>
<proteinExistence type="inferred from homology"/>
<keyword evidence="3" id="KW-0645">Protease</keyword>
<evidence type="ECO:0000313" key="6">
    <source>
        <dbReference type="Proteomes" id="UP000198838"/>
    </source>
</evidence>
<organism evidence="5 6">
    <name type="scientific">Acetitomaculum ruminis DSM 5522</name>
    <dbReference type="NCBI Taxonomy" id="1120918"/>
    <lineage>
        <taxon>Bacteria</taxon>
        <taxon>Bacillati</taxon>
        <taxon>Bacillota</taxon>
        <taxon>Clostridia</taxon>
        <taxon>Lachnospirales</taxon>
        <taxon>Lachnospiraceae</taxon>
        <taxon>Acetitomaculum</taxon>
    </lineage>
</organism>